<gene>
    <name evidence="4" type="ORF">JFN87_00960</name>
</gene>
<dbReference type="InterPro" id="IPR036412">
    <property type="entry name" value="HAD-like_sf"/>
</dbReference>
<organism evidence="4 5">
    <name type="scientific">Streptomyces montanisoli</name>
    <dbReference type="NCBI Taxonomy" id="2798581"/>
    <lineage>
        <taxon>Bacteria</taxon>
        <taxon>Bacillati</taxon>
        <taxon>Actinomycetota</taxon>
        <taxon>Actinomycetes</taxon>
        <taxon>Kitasatosporales</taxon>
        <taxon>Streptomycetaceae</taxon>
        <taxon>Streptomyces</taxon>
    </lineage>
</organism>
<protein>
    <submittedName>
        <fullName evidence="4">HAD family hydrolase</fullName>
    </submittedName>
</protein>
<dbReference type="RefSeq" id="WP_209337857.1">
    <property type="nucleotide sequence ID" value="NZ_JAGIQL010000002.1"/>
</dbReference>
<dbReference type="AlphaFoldDB" id="A0A940M7Z4"/>
<accession>A0A940M7Z4</accession>
<proteinExistence type="predicted"/>
<dbReference type="Gene3D" id="3.40.50.1000">
    <property type="entry name" value="HAD superfamily/HAD-like"/>
    <property type="match status" value="1"/>
</dbReference>
<evidence type="ECO:0000256" key="1">
    <source>
        <dbReference type="ARBA" id="ARBA00001946"/>
    </source>
</evidence>
<evidence type="ECO:0000313" key="5">
    <source>
        <dbReference type="Proteomes" id="UP000670475"/>
    </source>
</evidence>
<dbReference type="InterPro" id="IPR051400">
    <property type="entry name" value="HAD-like_hydrolase"/>
</dbReference>
<keyword evidence="5" id="KW-1185">Reference proteome</keyword>
<keyword evidence="3" id="KW-0460">Magnesium</keyword>
<name>A0A940M7Z4_9ACTN</name>
<evidence type="ECO:0000256" key="2">
    <source>
        <dbReference type="ARBA" id="ARBA00022801"/>
    </source>
</evidence>
<dbReference type="Pfam" id="PF00702">
    <property type="entry name" value="Hydrolase"/>
    <property type="match status" value="1"/>
</dbReference>
<evidence type="ECO:0000256" key="3">
    <source>
        <dbReference type="ARBA" id="ARBA00022842"/>
    </source>
</evidence>
<comment type="cofactor">
    <cofactor evidence="1">
        <name>Mg(2+)</name>
        <dbReference type="ChEBI" id="CHEBI:18420"/>
    </cofactor>
</comment>
<evidence type="ECO:0000313" key="4">
    <source>
        <dbReference type="EMBL" id="MBP0456073.1"/>
    </source>
</evidence>
<keyword evidence="2 4" id="KW-0378">Hydrolase</keyword>
<dbReference type="PANTHER" id="PTHR46470">
    <property type="entry name" value="N-ACYLNEURAMINATE-9-PHOSPHATASE"/>
    <property type="match status" value="1"/>
</dbReference>
<dbReference type="InterPro" id="IPR023214">
    <property type="entry name" value="HAD_sf"/>
</dbReference>
<reference evidence="4" key="1">
    <citation type="submission" date="2021-03" db="EMBL/GenBank/DDBJ databases">
        <title>Whole genome sequence of Streptomyces bomunensis MMS17-BM035.</title>
        <authorList>
            <person name="Lee J.H."/>
        </authorList>
    </citation>
    <scope>NUCLEOTIDE SEQUENCE</scope>
    <source>
        <strain evidence="4">MMS17-BM035</strain>
    </source>
</reference>
<dbReference type="SUPFAM" id="SSF56784">
    <property type="entry name" value="HAD-like"/>
    <property type="match status" value="1"/>
</dbReference>
<dbReference type="InterPro" id="IPR006439">
    <property type="entry name" value="HAD-SF_hydro_IA"/>
</dbReference>
<comment type="caution">
    <text evidence="4">The sequence shown here is derived from an EMBL/GenBank/DDBJ whole genome shotgun (WGS) entry which is preliminary data.</text>
</comment>
<dbReference type="GO" id="GO:0016787">
    <property type="term" value="F:hydrolase activity"/>
    <property type="evidence" value="ECO:0007669"/>
    <property type="project" value="UniProtKB-KW"/>
</dbReference>
<dbReference type="Proteomes" id="UP000670475">
    <property type="component" value="Unassembled WGS sequence"/>
</dbReference>
<dbReference type="GO" id="GO:0044281">
    <property type="term" value="P:small molecule metabolic process"/>
    <property type="evidence" value="ECO:0007669"/>
    <property type="project" value="UniProtKB-ARBA"/>
</dbReference>
<dbReference type="NCBIfam" id="TIGR01549">
    <property type="entry name" value="HAD-SF-IA-v1"/>
    <property type="match status" value="1"/>
</dbReference>
<sequence>MDIRALAVDFSGTLAPAGPNPDGAHTATVLTDLPHTRIPAGFPAVFDTVRRHTRNTDRTVNRHTPFAATLRHAATLCGAVIPDPVDAAASVLAALPTPPIEPQTARAIRQIHATGLLCVLACNTEHSETARRSALRAAAIEDCFDALVLSSTLGLRKPHPHFYQAVSAACGVPAHEILFAGDNPTKDVTGPRTAGMHAVLISPAHRPDSLAPAGDNLAHITDLPTYLNVITSHHSTETSAELR</sequence>
<dbReference type="EMBL" id="JAGIQL010000002">
    <property type="protein sequence ID" value="MBP0456073.1"/>
    <property type="molecule type" value="Genomic_DNA"/>
</dbReference>